<dbReference type="Gene3D" id="3.40.630.30">
    <property type="match status" value="1"/>
</dbReference>
<evidence type="ECO:0000259" key="1">
    <source>
        <dbReference type="PROSITE" id="PS51186"/>
    </source>
</evidence>
<gene>
    <name evidence="2" type="ORF">DI53_3080</name>
</gene>
<dbReference type="Pfam" id="PF13302">
    <property type="entry name" value="Acetyltransf_3"/>
    <property type="match status" value="1"/>
</dbReference>
<dbReference type="OrthoDB" id="9795199at2"/>
<dbReference type="PANTHER" id="PTHR43610:SF1">
    <property type="entry name" value="N-ACETYLTRANSFERASE DOMAIN-CONTAINING PROTEIN"/>
    <property type="match status" value="1"/>
</dbReference>
<dbReference type="Proteomes" id="UP000031802">
    <property type="component" value="Unassembled WGS sequence"/>
</dbReference>
<dbReference type="AlphaFoldDB" id="A0A0B8T614"/>
<keyword evidence="3" id="KW-1185">Reference proteome</keyword>
<sequence length="174" mass="20037">MEFKALANAEVALEPLQTSDFGRLFQVASDPEIWAQHPDFNRYQLEGFRIYFEKLMKTDMPYLIIDNAKQSVIGATSYYQYDAAANRIAIGFTFLAKAYWGGFTNRMVKSLMLDYAFQYVDTVVFHVREHNFRSQGALEKIGAVKVKEYPAPADLTTTQLEYTLTKDAWNSRRS</sequence>
<comment type="caution">
    <text evidence="2">The sequence shown here is derived from an EMBL/GenBank/DDBJ whole genome shotgun (WGS) entry which is preliminary data.</text>
</comment>
<dbReference type="PROSITE" id="PS51186">
    <property type="entry name" value="GNAT"/>
    <property type="match status" value="1"/>
</dbReference>
<reference evidence="3" key="1">
    <citation type="submission" date="2014-04" db="EMBL/GenBank/DDBJ databases">
        <title>Whole-Genome optical mapping and complete genome sequence of Sphingobacterium deserti sp. nov., a new spaces isolated from desert in the west of China.</title>
        <authorList>
            <person name="Teng C."/>
            <person name="Zhou Z."/>
            <person name="Li X."/>
            <person name="Chen M."/>
            <person name="Lin M."/>
            <person name="Wang L."/>
            <person name="Su S."/>
            <person name="Zhang C."/>
            <person name="Zhang W."/>
        </authorList>
    </citation>
    <scope>NUCLEOTIDE SEQUENCE [LARGE SCALE GENOMIC DNA]</scope>
    <source>
        <strain evidence="3">ACCC05744</strain>
    </source>
</reference>
<dbReference type="RefSeq" id="WP_037501389.1">
    <property type="nucleotide sequence ID" value="NZ_JJMU01000054.1"/>
</dbReference>
<organism evidence="2 3">
    <name type="scientific">Sphingobacterium deserti</name>
    <dbReference type="NCBI Taxonomy" id="1229276"/>
    <lineage>
        <taxon>Bacteria</taxon>
        <taxon>Pseudomonadati</taxon>
        <taxon>Bacteroidota</taxon>
        <taxon>Sphingobacteriia</taxon>
        <taxon>Sphingobacteriales</taxon>
        <taxon>Sphingobacteriaceae</taxon>
        <taxon>Sphingobacterium</taxon>
    </lineage>
</organism>
<dbReference type="PATRIC" id="fig|1229276.3.peg.3184"/>
<evidence type="ECO:0000313" key="2">
    <source>
        <dbReference type="EMBL" id="KGE13244.1"/>
    </source>
</evidence>
<dbReference type="EMBL" id="JJMU01000054">
    <property type="protein sequence ID" value="KGE13244.1"/>
    <property type="molecule type" value="Genomic_DNA"/>
</dbReference>
<feature type="domain" description="N-acetyltransferase" evidence="1">
    <location>
        <begin position="11"/>
        <end position="165"/>
    </location>
</feature>
<dbReference type="SUPFAM" id="SSF55729">
    <property type="entry name" value="Acyl-CoA N-acyltransferases (Nat)"/>
    <property type="match status" value="1"/>
</dbReference>
<protein>
    <submittedName>
        <fullName evidence="2">Acetyltransferase</fullName>
    </submittedName>
</protein>
<dbReference type="STRING" id="1229276.DI53_3080"/>
<evidence type="ECO:0000313" key="3">
    <source>
        <dbReference type="Proteomes" id="UP000031802"/>
    </source>
</evidence>
<accession>A0A0B8T614</accession>
<dbReference type="eggNOG" id="COG1670">
    <property type="taxonomic scope" value="Bacteria"/>
</dbReference>
<dbReference type="GO" id="GO:0016747">
    <property type="term" value="F:acyltransferase activity, transferring groups other than amino-acyl groups"/>
    <property type="evidence" value="ECO:0007669"/>
    <property type="project" value="InterPro"/>
</dbReference>
<dbReference type="InterPro" id="IPR016181">
    <property type="entry name" value="Acyl_CoA_acyltransferase"/>
</dbReference>
<name>A0A0B8T614_9SPHI</name>
<proteinExistence type="predicted"/>
<dbReference type="PANTHER" id="PTHR43610">
    <property type="entry name" value="BLL6696 PROTEIN"/>
    <property type="match status" value="1"/>
</dbReference>
<dbReference type="InterPro" id="IPR000182">
    <property type="entry name" value="GNAT_dom"/>
</dbReference>
<reference evidence="2 3" key="2">
    <citation type="journal article" date="2015" name="PLoS ONE">
        <title>Whole-Genome Optical Mapping and Finished Genome Sequence of Sphingobacterium deserti sp. nov., a New Species Isolated from the Western Desert of China.</title>
        <authorList>
            <person name="Teng C."/>
            <person name="Zhou Z."/>
            <person name="Molnar I."/>
            <person name="Li X."/>
            <person name="Tang R."/>
            <person name="Chen M."/>
            <person name="Wang L."/>
            <person name="Su S."/>
            <person name="Zhang W."/>
            <person name="Lin M."/>
        </authorList>
    </citation>
    <scope>NUCLEOTIDE SEQUENCE [LARGE SCALE GENOMIC DNA]</scope>
    <source>
        <strain evidence="3">ACCC05744</strain>
    </source>
</reference>
<keyword evidence="2" id="KW-0808">Transferase</keyword>